<organism evidence="1 2">
    <name type="scientific">Anaerobacterium chartisolvens</name>
    <dbReference type="NCBI Taxonomy" id="1297424"/>
    <lineage>
        <taxon>Bacteria</taxon>
        <taxon>Bacillati</taxon>
        <taxon>Bacillota</taxon>
        <taxon>Clostridia</taxon>
        <taxon>Eubacteriales</taxon>
        <taxon>Oscillospiraceae</taxon>
        <taxon>Anaerobacterium</taxon>
    </lineage>
</organism>
<accession>A0A369BKJ0</accession>
<reference evidence="1 2" key="1">
    <citation type="submission" date="2018-07" db="EMBL/GenBank/DDBJ databases">
        <title>Genomic Encyclopedia of Type Strains, Phase IV (KMG-IV): sequencing the most valuable type-strain genomes for metagenomic binning, comparative biology and taxonomic classification.</title>
        <authorList>
            <person name="Goeker M."/>
        </authorList>
    </citation>
    <scope>NUCLEOTIDE SEQUENCE [LARGE SCALE GENOMIC DNA]</scope>
    <source>
        <strain evidence="1 2">DSM 27016</strain>
    </source>
</reference>
<evidence type="ECO:0000313" key="2">
    <source>
        <dbReference type="Proteomes" id="UP000253034"/>
    </source>
</evidence>
<dbReference type="EMBL" id="QPJT01000001">
    <property type="protein sequence ID" value="RCX20987.1"/>
    <property type="molecule type" value="Genomic_DNA"/>
</dbReference>
<gene>
    <name evidence="1" type="ORF">DFR58_101191</name>
</gene>
<proteinExistence type="predicted"/>
<dbReference type="AlphaFoldDB" id="A0A369BKJ0"/>
<comment type="caution">
    <text evidence="1">The sequence shown here is derived from an EMBL/GenBank/DDBJ whole genome shotgun (WGS) entry which is preliminary data.</text>
</comment>
<evidence type="ECO:0000313" key="1">
    <source>
        <dbReference type="EMBL" id="RCX20987.1"/>
    </source>
</evidence>
<dbReference type="OrthoDB" id="505797at2"/>
<name>A0A369BKJ0_9FIRM</name>
<evidence type="ECO:0008006" key="3">
    <source>
        <dbReference type="Google" id="ProtNLM"/>
    </source>
</evidence>
<keyword evidence="2" id="KW-1185">Reference proteome</keyword>
<dbReference type="Proteomes" id="UP000253034">
    <property type="component" value="Unassembled WGS sequence"/>
</dbReference>
<dbReference type="RefSeq" id="WP_114295933.1">
    <property type="nucleotide sequence ID" value="NZ_QPJT01000001.1"/>
</dbReference>
<protein>
    <recommendedName>
        <fullName evidence="3">DUF4435 domain-containing protein</fullName>
    </recommendedName>
</protein>
<sequence>MPIAELLVEGKIDAEIINVLMSEYVLPFAVRIGGTKGSLNTTVKERRKELKKNSIFYLRDRDFDYDVDVNVKIPQPIKFNNNGIEIILGWHWCRHEIENYLLQPDIVSAACCAPVSEVMKEIKKAAVCIRFYQAARWTIGKLKRKGILPPPFDLPTKPKSIAQEKKDFLIVDDCSQENCLKLIRNDANEFLSRVQSVLDDSEIVKRYNENVSDFSLERCEDIDWILQVFSGKDLFTSLTPWMKKLKINHPSELRDKIVSWIGDNPRKALEAIPEWQKLFELLQSV</sequence>